<gene>
    <name evidence="8" type="ORF">LANO_0E13542G</name>
</gene>
<dbReference type="EMBL" id="LT598451">
    <property type="protein sequence ID" value="SCU96451.1"/>
    <property type="molecule type" value="Genomic_DNA"/>
</dbReference>
<dbReference type="Pfam" id="PF00012">
    <property type="entry name" value="HSP70"/>
    <property type="match status" value="1"/>
</dbReference>
<feature type="region of interest" description="Disordered" evidence="6">
    <location>
        <begin position="839"/>
        <end position="876"/>
    </location>
</feature>
<dbReference type="OrthoDB" id="10262720at2759"/>
<dbReference type="PANTHER" id="PTHR45639">
    <property type="entry name" value="HSC70CB, ISOFORM G-RELATED"/>
    <property type="match status" value="1"/>
</dbReference>
<reference evidence="9" key="1">
    <citation type="submission" date="2016-03" db="EMBL/GenBank/DDBJ databases">
        <authorList>
            <person name="Devillers Hugo."/>
        </authorList>
    </citation>
    <scope>NUCLEOTIDE SEQUENCE [LARGE SCALE GENOMIC DNA]</scope>
</reference>
<dbReference type="SUPFAM" id="SSF100934">
    <property type="entry name" value="Heat shock protein 70kD (HSP70), C-terminal subdomain"/>
    <property type="match status" value="1"/>
</dbReference>
<feature type="compositionally biased region" description="Basic and acidic residues" evidence="6">
    <location>
        <begin position="839"/>
        <end position="854"/>
    </location>
</feature>
<dbReference type="InterPro" id="IPR029048">
    <property type="entry name" value="HSP70_C_sf"/>
</dbReference>
<dbReference type="InterPro" id="IPR013126">
    <property type="entry name" value="Hsp_70_fam"/>
</dbReference>
<dbReference type="Gene3D" id="1.20.1270.10">
    <property type="match status" value="1"/>
</dbReference>
<dbReference type="GO" id="GO:0140662">
    <property type="term" value="F:ATP-dependent protein folding chaperone"/>
    <property type="evidence" value="ECO:0007669"/>
    <property type="project" value="InterPro"/>
</dbReference>
<evidence type="ECO:0000313" key="9">
    <source>
        <dbReference type="Proteomes" id="UP000189911"/>
    </source>
</evidence>
<feature type="compositionally biased region" description="Polar residues" evidence="6">
    <location>
        <begin position="855"/>
        <end position="870"/>
    </location>
</feature>
<evidence type="ECO:0000256" key="4">
    <source>
        <dbReference type="ARBA" id="ARBA00022840"/>
    </source>
</evidence>
<sequence>MRISIAVFGISTLVSAVQGALLGFDYGQEFSKAMLVSPHAPLELVLTADSKRKDVSGLALKSWKSDIERIYGSGVHSAQVKNPKSALLHVKSLLGKTIDEHFSLYHKAHPGVVFSSTQRDSVAIKSLDHAYPVEEILAMNLDETITRANAMLLRDKSAMDTVDSIAITVPEFFTQNQRLALSAAAELPRNIKAHLVNDGMTVAIDFALKQRNFPAGEKHHYVFYDMGSGSTRASLISIEQPKNLSEPLIVEFNGYGYDNGLGGTQFTQNIAELIKNKFLEQHQGIRTETLEMDARALVRIHQAAEKAKLILSANADASVNIESLHADVDFKATITRQEFEDFSEDLTSRITLPILNALDNQFFSTQISLKDIKSLILTGGSTRTPMVQRQLADYFGDELIAKNVNADESSVNGVTIRGIQLFKSFQTKALNVVDRSIFSYSAAFNDSGLPVELFERGSEYPNRTSYLISPQMNVSSFSIDLQENGEIFKSHLVDTEPIAQKFSEEACPYGIAYNATFSLSQDRLFDLDIVEAICVQNSKSASGLIQKLFAGSNPEENNYVTEDDKSKDKTNDKIKRLKTKEVYSQLKPITPVERLVLKDHMEDMNERDAKRLEIQEKINALESTLYETRSYLEEEDVISNGPQQEVEALNELVNAYLEWLDYESDDASIKDLTERSRKVSSLKERIELYVDSVDEPLNLSQFSQFYANGTDLIRQLEEYRSTENTTLEALRESFAEVDLDVVKEFKKLKAPRHLSLPGYKIKDAVRDMENALGDVNKILNDDTFSAATRENLFALKLQFDSCFTELNRCLELEQSIQKFKLNELVSLFSRRQRVIKKREERRKNQESSILEKDSNSTLTHSSQESSTTTPLEHDEL</sequence>
<comment type="subcellular location">
    <subcellularLocation>
        <location evidence="1">Endoplasmic reticulum lumen</location>
    </subcellularLocation>
</comment>
<dbReference type="SUPFAM" id="SSF53067">
    <property type="entry name" value="Actin-like ATPase domain"/>
    <property type="match status" value="2"/>
</dbReference>
<dbReference type="Gene3D" id="3.30.420.40">
    <property type="match status" value="2"/>
</dbReference>
<proteinExistence type="predicted"/>
<dbReference type="GO" id="GO:0034663">
    <property type="term" value="C:endoplasmic reticulum chaperone complex"/>
    <property type="evidence" value="ECO:0007669"/>
    <property type="project" value="TreeGrafter"/>
</dbReference>
<feature type="signal peptide" evidence="7">
    <location>
        <begin position="1"/>
        <end position="19"/>
    </location>
</feature>
<evidence type="ECO:0000256" key="7">
    <source>
        <dbReference type="SAM" id="SignalP"/>
    </source>
</evidence>
<dbReference type="PANTHER" id="PTHR45639:SF3">
    <property type="entry name" value="HYPOXIA UP-REGULATED PROTEIN 1"/>
    <property type="match status" value="1"/>
</dbReference>
<dbReference type="FunFam" id="3.90.640.10:FF:000004">
    <property type="entry name" value="Heat shock 70 kDa protein 4"/>
    <property type="match status" value="1"/>
</dbReference>
<dbReference type="PRINTS" id="PR00301">
    <property type="entry name" value="HEATSHOCK70"/>
</dbReference>
<dbReference type="InterPro" id="IPR043129">
    <property type="entry name" value="ATPase_NBD"/>
</dbReference>
<dbReference type="PROSITE" id="PS00329">
    <property type="entry name" value="HSP70_2"/>
    <property type="match status" value="1"/>
</dbReference>
<evidence type="ECO:0000313" key="8">
    <source>
        <dbReference type="EMBL" id="SCU96451.1"/>
    </source>
</evidence>
<evidence type="ECO:0000256" key="3">
    <source>
        <dbReference type="ARBA" id="ARBA00022741"/>
    </source>
</evidence>
<protein>
    <submittedName>
        <fullName evidence="8">LANO_0E13542g1_1</fullName>
    </submittedName>
</protein>
<evidence type="ECO:0000256" key="5">
    <source>
        <dbReference type="ARBA" id="ARBA00023186"/>
    </source>
</evidence>
<keyword evidence="2 7" id="KW-0732">Signal</keyword>
<evidence type="ECO:0000256" key="6">
    <source>
        <dbReference type="SAM" id="MobiDB-lite"/>
    </source>
</evidence>
<feature type="chain" id="PRO_5009236312" evidence="7">
    <location>
        <begin position="20"/>
        <end position="876"/>
    </location>
</feature>
<dbReference type="Proteomes" id="UP000189911">
    <property type="component" value="Chromosome E"/>
</dbReference>
<evidence type="ECO:0000256" key="2">
    <source>
        <dbReference type="ARBA" id="ARBA00022729"/>
    </source>
</evidence>
<accession>A0A1G4JZ26</accession>
<dbReference type="GO" id="GO:0005524">
    <property type="term" value="F:ATP binding"/>
    <property type="evidence" value="ECO:0007669"/>
    <property type="project" value="UniProtKB-KW"/>
</dbReference>
<keyword evidence="3" id="KW-0547">Nucleotide-binding</keyword>
<keyword evidence="5" id="KW-0143">Chaperone</keyword>
<dbReference type="GO" id="GO:0030968">
    <property type="term" value="P:endoplasmic reticulum unfolded protein response"/>
    <property type="evidence" value="ECO:0007669"/>
    <property type="project" value="TreeGrafter"/>
</dbReference>
<dbReference type="GO" id="GO:0005788">
    <property type="term" value="C:endoplasmic reticulum lumen"/>
    <property type="evidence" value="ECO:0007669"/>
    <property type="project" value="UniProtKB-SubCell"/>
</dbReference>
<dbReference type="Gene3D" id="3.30.30.30">
    <property type="match status" value="1"/>
</dbReference>
<dbReference type="CDD" id="cd10230">
    <property type="entry name" value="ASKHA_NBD_HSP70_HYOU1"/>
    <property type="match status" value="1"/>
</dbReference>
<dbReference type="AlphaFoldDB" id="A0A1G4JZ26"/>
<name>A0A1G4JZ26_9SACH</name>
<evidence type="ECO:0000256" key="1">
    <source>
        <dbReference type="ARBA" id="ARBA00004319"/>
    </source>
</evidence>
<dbReference type="InterPro" id="IPR018181">
    <property type="entry name" value="Heat_shock_70_CS"/>
</dbReference>
<dbReference type="Gene3D" id="3.90.640.10">
    <property type="entry name" value="Actin, Chain A, domain 4"/>
    <property type="match status" value="1"/>
</dbReference>
<keyword evidence="4" id="KW-0067">ATP-binding</keyword>
<keyword evidence="9" id="KW-1185">Reference proteome</keyword>
<organism evidence="8 9">
    <name type="scientific">Lachancea nothofagi CBS 11611</name>
    <dbReference type="NCBI Taxonomy" id="1266666"/>
    <lineage>
        <taxon>Eukaryota</taxon>
        <taxon>Fungi</taxon>
        <taxon>Dikarya</taxon>
        <taxon>Ascomycota</taxon>
        <taxon>Saccharomycotina</taxon>
        <taxon>Saccharomycetes</taxon>
        <taxon>Saccharomycetales</taxon>
        <taxon>Saccharomycetaceae</taxon>
        <taxon>Lachancea</taxon>
    </lineage>
</organism>